<gene>
    <name evidence="1" type="ORF">QYM36_012033</name>
</gene>
<accession>A0AA88HRW2</accession>
<evidence type="ECO:0000313" key="1">
    <source>
        <dbReference type="EMBL" id="KAK2710716.1"/>
    </source>
</evidence>
<protein>
    <submittedName>
        <fullName evidence="1">Uncharacterized protein</fullName>
    </submittedName>
</protein>
<reference evidence="1" key="1">
    <citation type="submission" date="2023-07" db="EMBL/GenBank/DDBJ databases">
        <title>Chromosome-level genome assembly of Artemia franciscana.</title>
        <authorList>
            <person name="Jo E."/>
        </authorList>
    </citation>
    <scope>NUCLEOTIDE SEQUENCE</scope>
    <source>
        <tissue evidence="1">Whole body</tissue>
    </source>
</reference>
<organism evidence="1 2">
    <name type="scientific">Artemia franciscana</name>
    <name type="common">Brine shrimp</name>
    <name type="synonym">Artemia sanfranciscana</name>
    <dbReference type="NCBI Taxonomy" id="6661"/>
    <lineage>
        <taxon>Eukaryota</taxon>
        <taxon>Metazoa</taxon>
        <taxon>Ecdysozoa</taxon>
        <taxon>Arthropoda</taxon>
        <taxon>Crustacea</taxon>
        <taxon>Branchiopoda</taxon>
        <taxon>Anostraca</taxon>
        <taxon>Artemiidae</taxon>
        <taxon>Artemia</taxon>
    </lineage>
</organism>
<sequence length="144" mass="15747">MRNTGKDNLYISLHCHTFDLTYIDADDNTLTSTIAASNCRRKRWALENPSEDDLAIIKAGSPTAVSISETTSLPELNPVENDGETYLIDTSINAEELKTSVGQEQFLLSTLKITITSFFTVTNNAPTRSVTAGCIPREGSLSRC</sequence>
<name>A0AA88HRW2_ARTSF</name>
<keyword evidence="2" id="KW-1185">Reference proteome</keyword>
<proteinExistence type="predicted"/>
<comment type="caution">
    <text evidence="1">The sequence shown here is derived from an EMBL/GenBank/DDBJ whole genome shotgun (WGS) entry which is preliminary data.</text>
</comment>
<evidence type="ECO:0000313" key="2">
    <source>
        <dbReference type="Proteomes" id="UP001187531"/>
    </source>
</evidence>
<dbReference type="EMBL" id="JAVRJZ010000016">
    <property type="protein sequence ID" value="KAK2710716.1"/>
    <property type="molecule type" value="Genomic_DNA"/>
</dbReference>
<dbReference type="AlphaFoldDB" id="A0AA88HRW2"/>
<dbReference type="Proteomes" id="UP001187531">
    <property type="component" value="Unassembled WGS sequence"/>
</dbReference>